<dbReference type="AlphaFoldDB" id="A0A1Y2DYN2"/>
<dbReference type="RefSeq" id="XP_040715761.1">
    <property type="nucleotide sequence ID" value="XM_040863893.1"/>
</dbReference>
<name>A0A1Y2DYN2_9PEZI</name>
<feature type="region of interest" description="Disordered" evidence="1">
    <location>
        <begin position="49"/>
        <end position="170"/>
    </location>
</feature>
<dbReference type="OrthoDB" id="5408734at2759"/>
<dbReference type="InParanoid" id="A0A1Y2DYN2"/>
<feature type="compositionally biased region" description="Polar residues" evidence="1">
    <location>
        <begin position="84"/>
        <end position="95"/>
    </location>
</feature>
<evidence type="ECO:0000313" key="2">
    <source>
        <dbReference type="EMBL" id="ORY64347.1"/>
    </source>
</evidence>
<gene>
    <name evidence="2" type="ORF">BCR38DRAFT_485506</name>
</gene>
<comment type="caution">
    <text evidence="2">The sequence shown here is derived from an EMBL/GenBank/DDBJ whole genome shotgun (WGS) entry which is preliminary data.</text>
</comment>
<dbReference type="Proteomes" id="UP000193689">
    <property type="component" value="Unassembled WGS sequence"/>
</dbReference>
<proteinExistence type="predicted"/>
<keyword evidence="3" id="KW-1185">Reference proteome</keyword>
<dbReference type="GeneID" id="63780105"/>
<feature type="region of interest" description="Disordered" evidence="1">
    <location>
        <begin position="1"/>
        <end position="25"/>
    </location>
</feature>
<organism evidence="2 3">
    <name type="scientific">Pseudomassariella vexata</name>
    <dbReference type="NCBI Taxonomy" id="1141098"/>
    <lineage>
        <taxon>Eukaryota</taxon>
        <taxon>Fungi</taxon>
        <taxon>Dikarya</taxon>
        <taxon>Ascomycota</taxon>
        <taxon>Pezizomycotina</taxon>
        <taxon>Sordariomycetes</taxon>
        <taxon>Xylariomycetidae</taxon>
        <taxon>Amphisphaeriales</taxon>
        <taxon>Pseudomassariaceae</taxon>
        <taxon>Pseudomassariella</taxon>
    </lineage>
</organism>
<feature type="compositionally biased region" description="Basic and acidic residues" evidence="1">
    <location>
        <begin position="49"/>
        <end position="58"/>
    </location>
</feature>
<sequence length="190" mass="20696">MASHSGMSDEELNRDWKPSGRRPQSTIARSFSQELMDIFRIENSVADLDKEVHKKKEQVTTQTSELEALEQRIREMEERLKMQNGATLPAPSTSPRAGPQPLGNAFGGPAVDKVDAQQQQRPTGASRPGTAKQTQQAPAHGGAMPPTPTASEGEYEFVDPSTPCVYDLGGLESRSFTDLVVISKDGDRDS</sequence>
<feature type="compositionally biased region" description="Basic and acidic residues" evidence="1">
    <location>
        <begin position="69"/>
        <end position="81"/>
    </location>
</feature>
<dbReference type="CDD" id="cd14724">
    <property type="entry name" value="ZIP_Gal4-like_1"/>
    <property type="match status" value="1"/>
</dbReference>
<accession>A0A1Y2DYN2</accession>
<evidence type="ECO:0000313" key="3">
    <source>
        <dbReference type="Proteomes" id="UP000193689"/>
    </source>
</evidence>
<dbReference type="Gene3D" id="1.20.5.170">
    <property type="match status" value="1"/>
</dbReference>
<reference evidence="2 3" key="1">
    <citation type="submission" date="2016-07" db="EMBL/GenBank/DDBJ databases">
        <title>Pervasive Adenine N6-methylation of Active Genes in Fungi.</title>
        <authorList>
            <consortium name="DOE Joint Genome Institute"/>
            <person name="Mondo S.J."/>
            <person name="Dannebaum R.O."/>
            <person name="Kuo R.C."/>
            <person name="Labutti K."/>
            <person name="Haridas S."/>
            <person name="Kuo A."/>
            <person name="Salamov A."/>
            <person name="Ahrendt S.R."/>
            <person name="Lipzen A."/>
            <person name="Sullivan W."/>
            <person name="Andreopoulos W.B."/>
            <person name="Clum A."/>
            <person name="Lindquist E."/>
            <person name="Daum C."/>
            <person name="Ramamoorthy G.K."/>
            <person name="Gryganskyi A."/>
            <person name="Culley D."/>
            <person name="Magnuson J.K."/>
            <person name="James T.Y."/>
            <person name="O'Malley M.A."/>
            <person name="Stajich J.E."/>
            <person name="Spatafora J.W."/>
            <person name="Visel A."/>
            <person name="Grigoriev I.V."/>
        </authorList>
    </citation>
    <scope>NUCLEOTIDE SEQUENCE [LARGE SCALE GENOMIC DNA]</scope>
    <source>
        <strain evidence="2 3">CBS 129021</strain>
    </source>
</reference>
<dbReference type="EMBL" id="MCFJ01000007">
    <property type="protein sequence ID" value="ORY64347.1"/>
    <property type="molecule type" value="Genomic_DNA"/>
</dbReference>
<evidence type="ECO:0000256" key="1">
    <source>
        <dbReference type="SAM" id="MobiDB-lite"/>
    </source>
</evidence>
<protein>
    <submittedName>
        <fullName evidence="2">Uncharacterized protein</fullName>
    </submittedName>
</protein>